<dbReference type="Proteomes" id="UP000596145">
    <property type="component" value="Chromosome"/>
</dbReference>
<keyword evidence="1" id="KW-0812">Transmembrane</keyword>
<feature type="transmembrane region" description="Helical" evidence="1">
    <location>
        <begin position="22"/>
        <end position="43"/>
    </location>
</feature>
<gene>
    <name evidence="2" type="ORF">I6I10_02345</name>
</gene>
<dbReference type="GeneID" id="92758847"/>
<protein>
    <submittedName>
        <fullName evidence="2">Uncharacterized protein</fullName>
    </submittedName>
</protein>
<accession>A0A7T4EG71</accession>
<keyword evidence="1" id="KW-1133">Transmembrane helix</keyword>
<reference evidence="2 3" key="1">
    <citation type="submission" date="2020-12" db="EMBL/GenBank/DDBJ databases">
        <title>FDA dAtabase for Regulatory Grade micrObial Sequences (FDA-ARGOS): Supporting development and validation of Infectious Disease Dx tests.</title>
        <authorList>
            <person name="Sproer C."/>
            <person name="Gronow S."/>
            <person name="Severitt S."/>
            <person name="Schroder I."/>
            <person name="Tallon L."/>
            <person name="Sadzewicz L."/>
            <person name="Zhao X."/>
            <person name="Boylan J."/>
            <person name="Ott S."/>
            <person name="Bowen H."/>
            <person name="Vavikolanu K."/>
            <person name="Mehta A."/>
            <person name="Aluvathingal J."/>
            <person name="Nadendla S."/>
            <person name="Lowell S."/>
            <person name="Myers T."/>
            <person name="Yan Y."/>
            <person name="Sichtig H."/>
        </authorList>
    </citation>
    <scope>NUCLEOTIDE SEQUENCE [LARGE SCALE GENOMIC DNA]</scope>
    <source>
        <strain evidence="2 3">FDAARGOS_1053</strain>
    </source>
</reference>
<dbReference type="AlphaFoldDB" id="A0A7T4EG71"/>
<keyword evidence="1" id="KW-0472">Membrane</keyword>
<sequence>MAAGSISDLGMNRETTYYATQAGWGILWTVLAIIGAGGIYTAAKQAGVIQ</sequence>
<evidence type="ECO:0000256" key="1">
    <source>
        <dbReference type="SAM" id="Phobius"/>
    </source>
</evidence>
<name>A0A7T4EG71_9CORY</name>
<evidence type="ECO:0000313" key="2">
    <source>
        <dbReference type="EMBL" id="QQB46794.1"/>
    </source>
</evidence>
<proteinExistence type="predicted"/>
<dbReference type="RefSeq" id="WP_159447584.1">
    <property type="nucleotide sequence ID" value="NZ_CP066007.1"/>
</dbReference>
<dbReference type="EMBL" id="CP066007">
    <property type="protein sequence ID" value="QQB46794.1"/>
    <property type="molecule type" value="Genomic_DNA"/>
</dbReference>
<evidence type="ECO:0000313" key="3">
    <source>
        <dbReference type="Proteomes" id="UP000596145"/>
    </source>
</evidence>
<organism evidence="2 3">
    <name type="scientific">Corynebacterium glucuronolyticum</name>
    <dbReference type="NCBI Taxonomy" id="39791"/>
    <lineage>
        <taxon>Bacteria</taxon>
        <taxon>Bacillati</taxon>
        <taxon>Actinomycetota</taxon>
        <taxon>Actinomycetes</taxon>
        <taxon>Mycobacteriales</taxon>
        <taxon>Corynebacteriaceae</taxon>
        <taxon>Corynebacterium</taxon>
    </lineage>
</organism>